<name>A0A6J5T297_9CAUD</name>
<evidence type="ECO:0000313" key="1">
    <source>
        <dbReference type="EMBL" id="CAB4221111.1"/>
    </source>
</evidence>
<protein>
    <submittedName>
        <fullName evidence="1">Uncharacterized protein</fullName>
    </submittedName>
</protein>
<gene>
    <name evidence="1" type="ORF">UFOVP1636_141</name>
</gene>
<organism evidence="1">
    <name type="scientific">uncultured Caudovirales phage</name>
    <dbReference type="NCBI Taxonomy" id="2100421"/>
    <lineage>
        <taxon>Viruses</taxon>
        <taxon>Duplodnaviria</taxon>
        <taxon>Heunggongvirae</taxon>
        <taxon>Uroviricota</taxon>
        <taxon>Caudoviricetes</taxon>
        <taxon>Peduoviridae</taxon>
        <taxon>Maltschvirus</taxon>
        <taxon>Maltschvirus maltsch</taxon>
    </lineage>
</organism>
<proteinExistence type="predicted"/>
<dbReference type="EMBL" id="LR797503">
    <property type="protein sequence ID" value="CAB4221111.1"/>
    <property type="molecule type" value="Genomic_DNA"/>
</dbReference>
<reference evidence="1" key="1">
    <citation type="submission" date="2020-05" db="EMBL/GenBank/DDBJ databases">
        <authorList>
            <person name="Chiriac C."/>
            <person name="Salcher M."/>
            <person name="Ghai R."/>
            <person name="Kavagutti S V."/>
        </authorList>
    </citation>
    <scope>NUCLEOTIDE SEQUENCE</scope>
</reference>
<accession>A0A6J5T297</accession>
<sequence length="70" mass="7552">MATKKKKSEVVDATGSDVVKIVKGNHLTVTTFPNGRTELKWDDEALLNEVTAAILSVEAPVKKSRKKSAA</sequence>